<dbReference type="GO" id="GO:0045504">
    <property type="term" value="F:dynein heavy chain binding"/>
    <property type="evidence" value="ECO:0007669"/>
    <property type="project" value="TreeGrafter"/>
</dbReference>
<proteinExistence type="predicted"/>
<dbReference type="EMBL" id="JBAMIC010000003">
    <property type="protein sequence ID" value="KAK7111084.1"/>
    <property type="molecule type" value="Genomic_DNA"/>
</dbReference>
<reference evidence="5 6" key="1">
    <citation type="submission" date="2024-02" db="EMBL/GenBank/DDBJ databases">
        <title>Chromosome-scale genome assembly of the rough periwinkle Littorina saxatilis.</title>
        <authorList>
            <person name="De Jode A."/>
            <person name="Faria R."/>
            <person name="Formenti G."/>
            <person name="Sims Y."/>
            <person name="Smith T.P."/>
            <person name="Tracey A."/>
            <person name="Wood J.M.D."/>
            <person name="Zagrodzka Z.B."/>
            <person name="Johannesson K."/>
            <person name="Butlin R.K."/>
            <person name="Leder E.H."/>
        </authorList>
    </citation>
    <scope>NUCLEOTIDE SEQUENCE [LARGE SCALE GENOMIC DNA]</scope>
    <source>
        <strain evidence="5">Snail1</strain>
        <tissue evidence="5">Muscle</tissue>
    </source>
</reference>
<name>A0AAN9BTX1_9CAEN</name>
<dbReference type="PANTHER" id="PTHR12442">
    <property type="entry name" value="DYNEIN INTERMEDIATE CHAIN"/>
    <property type="match status" value="1"/>
</dbReference>
<dbReference type="GO" id="GO:0042073">
    <property type="term" value="P:intraciliary transport"/>
    <property type="evidence" value="ECO:0007669"/>
    <property type="project" value="TreeGrafter"/>
</dbReference>
<dbReference type="GO" id="GO:0097014">
    <property type="term" value="C:ciliary plasm"/>
    <property type="evidence" value="ECO:0007669"/>
    <property type="project" value="TreeGrafter"/>
</dbReference>
<dbReference type="AlphaFoldDB" id="A0AAN9BTX1"/>
<protein>
    <recommendedName>
        <fullName evidence="7">WD repeat-containing protein 34</fullName>
    </recommendedName>
</protein>
<dbReference type="InterPro" id="IPR001680">
    <property type="entry name" value="WD40_rpt"/>
</dbReference>
<dbReference type="SMART" id="SM00320">
    <property type="entry name" value="WD40"/>
    <property type="match status" value="7"/>
</dbReference>
<gene>
    <name evidence="5" type="ORF">V1264_014859</name>
</gene>
<evidence type="ECO:0008006" key="7">
    <source>
        <dbReference type="Google" id="ProtNLM"/>
    </source>
</evidence>
<dbReference type="Proteomes" id="UP001374579">
    <property type="component" value="Unassembled WGS sequence"/>
</dbReference>
<sequence length="498" mass="54644">MFTNESLEPVEFKSSWKKERILSDAEAQTGELQTSGVGCQSFFCHDEGTQTEDESDQRLTMAQVDEGHLLQCLLSVEPLIARSLSNNAKSRAFEDYERGVGEEATSVTCVHTLTHSELSGELQVTSVSWNATGSTVAAAFGRFDHEDWCTHRAAVGTWNLDRRTVKEDKPDTVIDSACCVMCLEFHPENPAWLVGGNFNGEVLVWDLSQEDDLLLATSGIGDDAHREPVTRVHWIRDSSSKKKRYSVISIGGDGKILVWKVDQKKGRLKLQDGFVVMAQSLPRSMKVRGVRGDKEIGVTSLAFSHEDPDTFLVGSESGCIFRCSMHAKGSPAGSHIMSSIPLRSPVTFTFNPHHGPVHAVDCSRFHRHAFVSSGQDQCLRVYNLLQAQPVLTIEPGKGYLFSACWSPVNPTVFAAVTESGHLLLYDLSSANLVPTHTVEASPAKQPVFCLQFNSKQHQLLATGDGGGSVRVFKLSKDLVSSTAHKLEQLENLINTGTE</sequence>
<organism evidence="5 6">
    <name type="scientific">Littorina saxatilis</name>
    <dbReference type="NCBI Taxonomy" id="31220"/>
    <lineage>
        <taxon>Eukaryota</taxon>
        <taxon>Metazoa</taxon>
        <taxon>Spiralia</taxon>
        <taxon>Lophotrochozoa</taxon>
        <taxon>Mollusca</taxon>
        <taxon>Gastropoda</taxon>
        <taxon>Caenogastropoda</taxon>
        <taxon>Littorinimorpha</taxon>
        <taxon>Littorinoidea</taxon>
        <taxon>Littorinidae</taxon>
        <taxon>Littorina</taxon>
    </lineage>
</organism>
<keyword evidence="4" id="KW-0677">Repeat</keyword>
<accession>A0AAN9BTX1</accession>
<evidence type="ECO:0000313" key="6">
    <source>
        <dbReference type="Proteomes" id="UP001374579"/>
    </source>
</evidence>
<dbReference type="Gene3D" id="2.130.10.10">
    <property type="entry name" value="YVTN repeat-like/Quinoprotein amine dehydrogenase"/>
    <property type="match status" value="2"/>
</dbReference>
<keyword evidence="6" id="KW-1185">Reference proteome</keyword>
<dbReference type="SUPFAM" id="SSF50978">
    <property type="entry name" value="WD40 repeat-like"/>
    <property type="match status" value="1"/>
</dbReference>
<evidence type="ECO:0000256" key="1">
    <source>
        <dbReference type="ARBA" id="ARBA00004496"/>
    </source>
</evidence>
<dbReference type="GO" id="GO:0005868">
    <property type="term" value="C:cytoplasmic dynein complex"/>
    <property type="evidence" value="ECO:0007669"/>
    <property type="project" value="TreeGrafter"/>
</dbReference>
<comment type="subcellular location">
    <subcellularLocation>
        <location evidence="1">Cytoplasm</location>
    </subcellularLocation>
</comment>
<dbReference type="InterPro" id="IPR050687">
    <property type="entry name" value="Dynein_IC"/>
</dbReference>
<keyword evidence="2" id="KW-0963">Cytoplasm</keyword>
<evidence type="ECO:0000313" key="5">
    <source>
        <dbReference type="EMBL" id="KAK7111084.1"/>
    </source>
</evidence>
<evidence type="ECO:0000256" key="4">
    <source>
        <dbReference type="ARBA" id="ARBA00022737"/>
    </source>
</evidence>
<evidence type="ECO:0000256" key="2">
    <source>
        <dbReference type="ARBA" id="ARBA00022490"/>
    </source>
</evidence>
<comment type="caution">
    <text evidence="5">The sequence shown here is derived from an EMBL/GenBank/DDBJ whole genome shotgun (WGS) entry which is preliminary data.</text>
</comment>
<keyword evidence="3" id="KW-0853">WD repeat</keyword>
<evidence type="ECO:0000256" key="3">
    <source>
        <dbReference type="ARBA" id="ARBA00022574"/>
    </source>
</evidence>
<dbReference type="GO" id="GO:0045503">
    <property type="term" value="F:dynein light chain binding"/>
    <property type="evidence" value="ECO:0007669"/>
    <property type="project" value="TreeGrafter"/>
</dbReference>
<dbReference type="PANTHER" id="PTHR12442:SF26">
    <property type="entry name" value="CYTOPLASMIC DYNEIN 2 INTERMEDIATE CHAIN 2"/>
    <property type="match status" value="1"/>
</dbReference>
<dbReference type="Pfam" id="PF00400">
    <property type="entry name" value="WD40"/>
    <property type="match status" value="1"/>
</dbReference>
<dbReference type="InterPro" id="IPR036322">
    <property type="entry name" value="WD40_repeat_dom_sf"/>
</dbReference>
<dbReference type="InterPro" id="IPR015943">
    <property type="entry name" value="WD40/YVTN_repeat-like_dom_sf"/>
</dbReference>